<proteinExistence type="predicted"/>
<organism evidence="1">
    <name type="scientific">bioreactor metagenome</name>
    <dbReference type="NCBI Taxonomy" id="1076179"/>
    <lineage>
        <taxon>unclassified sequences</taxon>
        <taxon>metagenomes</taxon>
        <taxon>ecological metagenomes</taxon>
    </lineage>
</organism>
<gene>
    <name evidence="1" type="ORF">SDC9_102160</name>
</gene>
<protein>
    <submittedName>
        <fullName evidence="1">Uncharacterized protein</fullName>
    </submittedName>
</protein>
<sequence>MLCDAVHSATAGKAHQHGVVDDLFIEDRQRTRHSDADGAALGIDGCAVLRGAGAEDFGLCVELGMHFNADYRFVHVDTPLQLGADPADAGGLLI</sequence>
<evidence type="ECO:0000313" key="1">
    <source>
        <dbReference type="EMBL" id="MPM55365.1"/>
    </source>
</evidence>
<comment type="caution">
    <text evidence="1">The sequence shown here is derived from an EMBL/GenBank/DDBJ whole genome shotgun (WGS) entry which is preliminary data.</text>
</comment>
<dbReference type="AlphaFoldDB" id="A0A645AQ24"/>
<accession>A0A645AQ24</accession>
<reference evidence="1" key="1">
    <citation type="submission" date="2019-08" db="EMBL/GenBank/DDBJ databases">
        <authorList>
            <person name="Kucharzyk K."/>
            <person name="Murdoch R.W."/>
            <person name="Higgins S."/>
            <person name="Loffler F."/>
        </authorList>
    </citation>
    <scope>NUCLEOTIDE SEQUENCE</scope>
</reference>
<name>A0A645AQ24_9ZZZZ</name>
<dbReference type="EMBL" id="VSSQ01015240">
    <property type="protein sequence ID" value="MPM55365.1"/>
    <property type="molecule type" value="Genomic_DNA"/>
</dbReference>